<comment type="caution">
    <text evidence="1">The sequence shown here is derived from an EMBL/GenBank/DDBJ whole genome shotgun (WGS) entry which is preliminary data.</text>
</comment>
<proteinExistence type="predicted"/>
<sequence>MQVQSCSVMASTPIRIDSCDFSARRCGHSDGVTVLKSLPKISESRLAFNIGATDDRLVAVFSYPGEKLEIDKVGI</sequence>
<dbReference type="EMBL" id="JXUW01000025">
    <property type="protein sequence ID" value="KJE75923.1"/>
    <property type="molecule type" value="Genomic_DNA"/>
</dbReference>
<reference evidence="1 2" key="1">
    <citation type="submission" date="2015-01" db="EMBL/GenBank/DDBJ databases">
        <title>Draft genome of the acidophilic iron oxidizer Ferrimicrobium acidiphilum strain T23.</title>
        <authorList>
            <person name="Poehlein A."/>
            <person name="Eisen S."/>
            <person name="Schloemann M."/>
            <person name="Johnson B.D."/>
            <person name="Daniel R."/>
            <person name="Muehling M."/>
        </authorList>
    </citation>
    <scope>NUCLEOTIDE SEQUENCE [LARGE SCALE GENOMIC DNA]</scope>
    <source>
        <strain evidence="1 2">T23</strain>
    </source>
</reference>
<name>A0A0D8FRL7_9ACTN</name>
<dbReference type="Proteomes" id="UP000032336">
    <property type="component" value="Unassembled WGS sequence"/>
</dbReference>
<dbReference type="AlphaFoldDB" id="A0A0D8FRL7"/>
<gene>
    <name evidence="1" type="ORF">FEAC_23160</name>
</gene>
<organism evidence="1 2">
    <name type="scientific">Ferrimicrobium acidiphilum DSM 19497</name>
    <dbReference type="NCBI Taxonomy" id="1121877"/>
    <lineage>
        <taxon>Bacteria</taxon>
        <taxon>Bacillati</taxon>
        <taxon>Actinomycetota</taxon>
        <taxon>Acidimicrobiia</taxon>
        <taxon>Acidimicrobiales</taxon>
        <taxon>Acidimicrobiaceae</taxon>
        <taxon>Ferrimicrobium</taxon>
    </lineage>
</organism>
<evidence type="ECO:0000313" key="1">
    <source>
        <dbReference type="EMBL" id="KJE75923.1"/>
    </source>
</evidence>
<keyword evidence="2" id="KW-1185">Reference proteome</keyword>
<protein>
    <submittedName>
        <fullName evidence="1">Uncharacterized protein</fullName>
    </submittedName>
</protein>
<accession>A0A0D8FRL7</accession>
<evidence type="ECO:0000313" key="2">
    <source>
        <dbReference type="Proteomes" id="UP000032336"/>
    </source>
</evidence>